<keyword evidence="4 5" id="KW-0862">Zinc</keyword>
<comment type="caution">
    <text evidence="4">Lacks conserved residue(s) required for the propagation of feature annotation.</text>
</comment>
<feature type="binding site" evidence="5">
    <location>
        <position position="174"/>
    </location>
    <ligand>
        <name>Zn(2+)</name>
        <dbReference type="ChEBI" id="CHEBI:29105"/>
    </ligand>
</feature>
<protein>
    <recommendedName>
        <fullName evidence="4">NAD-dependent protein deacylase</fullName>
        <ecNumber evidence="4">2.3.1.-</ecNumber>
    </recommendedName>
    <alternativeName>
        <fullName evidence="4">Regulatory protein SIR2 homolog 5</fullName>
    </alternativeName>
</protein>
<dbReference type="OMA" id="KWIAAGP"/>
<evidence type="ECO:0000313" key="8">
    <source>
        <dbReference type="EMBL" id="EDK43433.1"/>
    </source>
</evidence>
<dbReference type="eggNOG" id="KOG2684">
    <property type="taxonomic scope" value="Eukaryota"/>
</dbReference>
<comment type="similarity">
    <text evidence="4">Belongs to the sirtuin family. Class III subfamily.</text>
</comment>
<dbReference type="VEuPathDB" id="FungiDB:LELG_01611"/>
<comment type="subcellular location">
    <subcellularLocation>
        <location evidence="4">Mitochondrion</location>
    </subcellularLocation>
</comment>
<comment type="catalytic activity">
    <reaction evidence="4">
        <text>N(6)-malonyl-L-lysyl-[protein] + NAD(+) + H2O = 2''-O-malonyl-ADP-D-ribose + nicotinamide + L-lysyl-[protein]</text>
        <dbReference type="Rhea" id="RHEA:47672"/>
        <dbReference type="Rhea" id="RHEA-COMP:9752"/>
        <dbReference type="Rhea" id="RHEA-COMP:11878"/>
        <dbReference type="ChEBI" id="CHEBI:15377"/>
        <dbReference type="ChEBI" id="CHEBI:17154"/>
        <dbReference type="ChEBI" id="CHEBI:29969"/>
        <dbReference type="ChEBI" id="CHEBI:57540"/>
        <dbReference type="ChEBI" id="CHEBI:87831"/>
        <dbReference type="ChEBI" id="CHEBI:87833"/>
    </reaction>
</comment>
<feature type="binding site" evidence="5">
    <location>
        <position position="273"/>
    </location>
    <ligand>
        <name>Zn(2+)</name>
        <dbReference type="ChEBI" id="CHEBI:29105"/>
    </ligand>
</feature>
<dbReference type="EMBL" id="CH981525">
    <property type="protein sequence ID" value="EDK43433.1"/>
    <property type="molecule type" value="Genomic_DNA"/>
</dbReference>
<dbReference type="PANTHER" id="PTHR11085:SF10">
    <property type="entry name" value="NAD-DEPENDENT PROTEIN DEACYLASE SIRTUIN-5, MITOCHONDRIAL-RELATED"/>
    <property type="match status" value="1"/>
</dbReference>
<dbReference type="AlphaFoldDB" id="A5DW75"/>
<gene>
    <name evidence="8" type="ORF">LELG_01611</name>
</gene>
<evidence type="ECO:0000256" key="6">
    <source>
        <dbReference type="SAM" id="MobiDB-lite"/>
    </source>
</evidence>
<feature type="compositionally biased region" description="Basic and acidic residues" evidence="6">
    <location>
        <begin position="206"/>
        <end position="226"/>
    </location>
</feature>
<dbReference type="Gene3D" id="3.40.50.1220">
    <property type="entry name" value="TPP-binding domain"/>
    <property type="match status" value="3"/>
</dbReference>
<reference evidence="8 9" key="1">
    <citation type="journal article" date="2009" name="Nature">
        <title>Evolution of pathogenicity and sexual reproduction in eight Candida genomes.</title>
        <authorList>
            <person name="Butler G."/>
            <person name="Rasmussen M.D."/>
            <person name="Lin M.F."/>
            <person name="Santos M.A."/>
            <person name="Sakthikumar S."/>
            <person name="Munro C.A."/>
            <person name="Rheinbay E."/>
            <person name="Grabherr M."/>
            <person name="Forche A."/>
            <person name="Reedy J.L."/>
            <person name="Agrafioti I."/>
            <person name="Arnaud M.B."/>
            <person name="Bates S."/>
            <person name="Brown A.J."/>
            <person name="Brunke S."/>
            <person name="Costanzo M.C."/>
            <person name="Fitzpatrick D.A."/>
            <person name="de Groot P.W."/>
            <person name="Harris D."/>
            <person name="Hoyer L.L."/>
            <person name="Hube B."/>
            <person name="Klis F.M."/>
            <person name="Kodira C."/>
            <person name="Lennard N."/>
            <person name="Logue M.E."/>
            <person name="Martin R."/>
            <person name="Neiman A.M."/>
            <person name="Nikolaou E."/>
            <person name="Quail M.A."/>
            <person name="Quinn J."/>
            <person name="Santos M.C."/>
            <person name="Schmitzberger F.F."/>
            <person name="Sherlock G."/>
            <person name="Shah P."/>
            <person name="Silverstein K.A."/>
            <person name="Skrzypek M.S."/>
            <person name="Soll D."/>
            <person name="Staggs R."/>
            <person name="Stansfield I."/>
            <person name="Stumpf M.P."/>
            <person name="Sudbery P.E."/>
            <person name="Srikantha T."/>
            <person name="Zeng Q."/>
            <person name="Berman J."/>
            <person name="Berriman M."/>
            <person name="Heitman J."/>
            <person name="Gow N.A."/>
            <person name="Lorenz M.C."/>
            <person name="Birren B.W."/>
            <person name="Kellis M."/>
            <person name="Cuomo C.A."/>
        </authorList>
    </citation>
    <scope>NUCLEOTIDE SEQUENCE [LARGE SCALE GENOMIC DNA]</scope>
    <source>
        <strain evidence="9">ATCC 11503 / BCRC 21390 / CBS 2605 / JCM 1781 / NBRC 1676 / NRRL YB-4239</strain>
    </source>
</reference>
<comment type="function">
    <text evidence="4">NAD-dependent lysine demalonylase, desuccinylase and deglutarylase that specifically removes malonyl, succinyl and glutaryl groups on target proteins. Has weak NAD-dependent protein deacetylase activity; however this activity may not be physiologically relevant in vivo.</text>
</comment>
<organism evidence="8 9">
    <name type="scientific">Lodderomyces elongisporus (strain ATCC 11503 / CBS 2605 / JCM 1781 / NBRC 1676 / NRRL YB-4239)</name>
    <name type="common">Yeast</name>
    <name type="synonym">Saccharomyces elongisporus</name>
    <dbReference type="NCBI Taxonomy" id="379508"/>
    <lineage>
        <taxon>Eukaryota</taxon>
        <taxon>Fungi</taxon>
        <taxon>Dikarya</taxon>
        <taxon>Ascomycota</taxon>
        <taxon>Saccharomycotina</taxon>
        <taxon>Pichiomycetes</taxon>
        <taxon>Debaryomycetaceae</taxon>
        <taxon>Candida/Lodderomyces clade</taxon>
        <taxon>Lodderomyces</taxon>
    </lineage>
</organism>
<feature type="domain" description="Deacetylase sirtuin-type" evidence="7">
    <location>
        <begin position="1"/>
        <end position="378"/>
    </location>
</feature>
<comment type="cofactor">
    <cofactor evidence="4">
        <name>Zn(2+)</name>
        <dbReference type="ChEBI" id="CHEBI:29105"/>
    </cofactor>
    <text evidence="4">Binds 1 zinc ion per subunit.</text>
</comment>
<keyword evidence="3 4" id="KW-0520">NAD</keyword>
<dbReference type="OrthoDB" id="424302at2759"/>
<dbReference type="Proteomes" id="UP000001996">
    <property type="component" value="Unassembled WGS sequence"/>
</dbReference>
<evidence type="ECO:0000313" key="9">
    <source>
        <dbReference type="Proteomes" id="UP000001996"/>
    </source>
</evidence>
<feature type="region of interest" description="Disordered" evidence="6">
    <location>
        <begin position="95"/>
        <end position="131"/>
    </location>
</feature>
<feature type="binding site" evidence="4">
    <location>
        <position position="70"/>
    </location>
    <ligand>
        <name>substrate</name>
    </ligand>
</feature>
<dbReference type="KEGG" id="lel:PVL30_001583"/>
<evidence type="ECO:0000259" key="7">
    <source>
        <dbReference type="PROSITE" id="PS50305"/>
    </source>
</evidence>
<feature type="binding site" evidence="4">
    <location>
        <position position="67"/>
    </location>
    <ligand>
        <name>substrate</name>
    </ligand>
</feature>
<dbReference type="GO" id="GO:0036055">
    <property type="term" value="F:protein-succinyllysine desuccinylase activity"/>
    <property type="evidence" value="ECO:0007669"/>
    <property type="project" value="UniProtKB-UniRule"/>
</dbReference>
<comment type="domain">
    <text evidence="4">In contrast to class I sirtuins, class III sirtuins have only weak deacetylase activity. Difference in substrate specificity is probably due to a larger hydrophobic pocket with 2 residues (Tyr-67 and Arg-70) that bind to malonylated and succinylated substrates and define the specificity.</text>
</comment>
<dbReference type="Gene3D" id="3.30.1600.10">
    <property type="entry name" value="SIR2/SIRT2 'Small Domain"/>
    <property type="match status" value="3"/>
</dbReference>
<dbReference type="GO" id="GO:0017136">
    <property type="term" value="F:histone deacetylase activity, NAD-dependent"/>
    <property type="evidence" value="ECO:0007669"/>
    <property type="project" value="TreeGrafter"/>
</dbReference>
<dbReference type="SUPFAM" id="SSF52467">
    <property type="entry name" value="DHS-like NAD/FAD-binding domain"/>
    <property type="match status" value="2"/>
</dbReference>
<evidence type="ECO:0000256" key="5">
    <source>
        <dbReference type="PROSITE-ProRule" id="PRU00236"/>
    </source>
</evidence>
<feature type="binding site" evidence="4">
    <location>
        <begin position="141"/>
        <end position="144"/>
    </location>
    <ligand>
        <name>NAD(+)</name>
        <dbReference type="ChEBI" id="CHEBI:57540"/>
    </ligand>
</feature>
<dbReference type="GO" id="GO:0070403">
    <property type="term" value="F:NAD+ binding"/>
    <property type="evidence" value="ECO:0007669"/>
    <property type="project" value="UniProtKB-UniRule"/>
</dbReference>
<dbReference type="InterPro" id="IPR050134">
    <property type="entry name" value="NAD-dep_sirtuin_deacylases"/>
</dbReference>
<dbReference type="HAMAP" id="MF_01121">
    <property type="entry name" value="Sirtuin_ClassIII"/>
    <property type="match status" value="1"/>
</dbReference>
<dbReference type="GO" id="GO:0005634">
    <property type="term" value="C:nucleus"/>
    <property type="evidence" value="ECO:0007669"/>
    <property type="project" value="TreeGrafter"/>
</dbReference>
<keyword evidence="2 4" id="KW-0808">Transferase</keyword>
<comment type="catalytic activity">
    <reaction evidence="4">
        <text>N(6)-succinyl-L-lysyl-[protein] + NAD(+) + H2O = 2''-O-succinyl-ADP-D-ribose + nicotinamide + L-lysyl-[protein]</text>
        <dbReference type="Rhea" id="RHEA:47668"/>
        <dbReference type="Rhea" id="RHEA-COMP:9752"/>
        <dbReference type="Rhea" id="RHEA-COMP:11877"/>
        <dbReference type="ChEBI" id="CHEBI:15377"/>
        <dbReference type="ChEBI" id="CHEBI:17154"/>
        <dbReference type="ChEBI" id="CHEBI:29969"/>
        <dbReference type="ChEBI" id="CHEBI:57540"/>
        <dbReference type="ChEBI" id="CHEBI:87830"/>
        <dbReference type="ChEBI" id="CHEBI:87832"/>
    </reaction>
</comment>
<evidence type="ECO:0000256" key="2">
    <source>
        <dbReference type="ARBA" id="ARBA00022679"/>
    </source>
</evidence>
<dbReference type="PROSITE" id="PS50305">
    <property type="entry name" value="SIRTUIN"/>
    <property type="match status" value="1"/>
</dbReference>
<name>A5DW75_LODEL</name>
<dbReference type="EC" id="2.3.1.-" evidence="4"/>
<dbReference type="GO" id="GO:0061697">
    <property type="term" value="F:protein-glutaryllysine deglutarylase activity"/>
    <property type="evidence" value="ECO:0007669"/>
    <property type="project" value="RHEA"/>
</dbReference>
<proteinExistence type="inferred from homology"/>
<comment type="similarity">
    <text evidence="1">Belongs to the sirtuin family. Class I subfamily.</text>
</comment>
<feature type="active site" description="Proton acceptor" evidence="4 5">
    <location>
        <position position="161"/>
    </location>
</feature>
<feature type="binding site" evidence="4 5">
    <location>
        <position position="169"/>
    </location>
    <ligand>
        <name>Zn(2+)</name>
        <dbReference type="ChEBI" id="CHEBI:29105"/>
    </ligand>
</feature>
<dbReference type="InterPro" id="IPR029035">
    <property type="entry name" value="DHS-like_NAD/FAD-binding_dom"/>
</dbReference>
<keyword evidence="9" id="KW-1185">Reference proteome</keyword>
<dbReference type="InterPro" id="IPR027546">
    <property type="entry name" value="Sirtuin_class_III"/>
</dbReference>
<feature type="binding site" evidence="4">
    <location>
        <position position="364"/>
    </location>
    <ligand>
        <name>NAD(+)</name>
        <dbReference type="ChEBI" id="CHEBI:57540"/>
    </ligand>
</feature>
<dbReference type="InterPro" id="IPR003000">
    <property type="entry name" value="Sirtuin"/>
</dbReference>
<dbReference type="InterPro" id="IPR026590">
    <property type="entry name" value="Ssirtuin_cat_dom"/>
</dbReference>
<dbReference type="HOGENOM" id="CLU_023643_3_1_1"/>
<sequence>MNTQLKEFQDHLLKCKKIVALVGAGLLASSGLPVFRGSQGLWKNYNMIDLATPDAFYVDPGLVWQFYSWRRYAALQAKPNRGHLALAKLSKLCRSNGTSNRGESENKGDDKNIMNECKEQEQDRDRGQINSPSFKFVTITQNVDGLSSRSEHDLQSLYEIHGSLFTLKCTSFMCNYVEKNNFKQPLTKALKDTEFEYKRLNRKRSREEEELGRIDQQQDKENKENEVGDNAIHAASVITSLADNMDVMSSTSASLSPQFLPVKTISEKDLPRCPVCSELLRPGVVWFGESLPLDVITKIDNFIEEDGPVDLILVIGTSGTVYPANSYVERVKYQGGKVAIFNTDIDSRVEQGKVKDSWGFKGDAAELLPLALEPLIGKV</sequence>
<keyword evidence="4" id="KW-0496">Mitochondrion</keyword>
<evidence type="ECO:0000256" key="4">
    <source>
        <dbReference type="HAMAP-Rule" id="MF_03160"/>
    </source>
</evidence>
<dbReference type="GeneID" id="5234576"/>
<comment type="catalytic activity">
    <reaction evidence="4">
        <text>N(6)-glutaryl-L-lysyl-[protein] + NAD(+) + H2O = 2''-O-glutaryl-ADP-D-ribose + nicotinamide + L-lysyl-[protein]</text>
        <dbReference type="Rhea" id="RHEA:47664"/>
        <dbReference type="Rhea" id="RHEA-COMP:9752"/>
        <dbReference type="Rhea" id="RHEA-COMP:11875"/>
        <dbReference type="ChEBI" id="CHEBI:15377"/>
        <dbReference type="ChEBI" id="CHEBI:17154"/>
        <dbReference type="ChEBI" id="CHEBI:29969"/>
        <dbReference type="ChEBI" id="CHEBI:57540"/>
        <dbReference type="ChEBI" id="CHEBI:87828"/>
        <dbReference type="ChEBI" id="CHEBI:87829"/>
    </reaction>
</comment>
<dbReference type="Pfam" id="PF02146">
    <property type="entry name" value="SIR2"/>
    <property type="match status" value="3"/>
</dbReference>
<dbReference type="PANTHER" id="PTHR11085">
    <property type="entry name" value="NAD-DEPENDENT PROTEIN DEACYLASE SIRTUIN-5, MITOCHONDRIAL-RELATED"/>
    <property type="match status" value="1"/>
</dbReference>
<dbReference type="STRING" id="379508.A5DW75"/>
<evidence type="ECO:0000256" key="3">
    <source>
        <dbReference type="ARBA" id="ARBA00023027"/>
    </source>
</evidence>
<accession>A5DW75</accession>
<dbReference type="GO" id="GO:0005739">
    <property type="term" value="C:mitochondrion"/>
    <property type="evidence" value="ECO:0007669"/>
    <property type="project" value="UniProtKB-SubCell"/>
</dbReference>
<feature type="binding site" evidence="4 5">
    <location>
        <position position="276"/>
    </location>
    <ligand>
        <name>Zn(2+)</name>
        <dbReference type="ChEBI" id="CHEBI:29105"/>
    </ligand>
</feature>
<dbReference type="GO" id="GO:0036054">
    <property type="term" value="F:protein-malonyllysine demalonylase activity"/>
    <property type="evidence" value="ECO:0007669"/>
    <property type="project" value="UniProtKB-UniRule"/>
</dbReference>
<evidence type="ECO:0000256" key="1">
    <source>
        <dbReference type="ARBA" id="ARBA00006924"/>
    </source>
</evidence>
<dbReference type="InParanoid" id="A5DW75"/>
<feature type="binding site" evidence="4">
    <location>
        <begin position="316"/>
        <end position="318"/>
    </location>
    <ligand>
        <name>NAD(+)</name>
        <dbReference type="ChEBI" id="CHEBI:57540"/>
    </ligand>
</feature>
<dbReference type="InterPro" id="IPR026591">
    <property type="entry name" value="Sirtuin_cat_small_dom_sf"/>
</dbReference>
<feature type="compositionally biased region" description="Basic and acidic residues" evidence="6">
    <location>
        <begin position="102"/>
        <end position="127"/>
    </location>
</feature>
<feature type="region of interest" description="Disordered" evidence="6">
    <location>
        <begin position="206"/>
        <end position="227"/>
    </location>
</feature>
<dbReference type="GO" id="GO:0008270">
    <property type="term" value="F:zinc ion binding"/>
    <property type="evidence" value="ECO:0007669"/>
    <property type="project" value="UniProtKB-UniRule"/>
</dbReference>
<keyword evidence="4 5" id="KW-0479">Metal-binding</keyword>